<organism evidence="2 3">
    <name type="scientific">Pseudomonas grimontii</name>
    <dbReference type="NCBI Taxonomy" id="129847"/>
    <lineage>
        <taxon>Bacteria</taxon>
        <taxon>Pseudomonadati</taxon>
        <taxon>Pseudomonadota</taxon>
        <taxon>Gammaproteobacteria</taxon>
        <taxon>Pseudomonadales</taxon>
        <taxon>Pseudomonadaceae</taxon>
        <taxon>Pseudomonas</taxon>
    </lineage>
</organism>
<accession>A0A5C5PMJ1</accession>
<dbReference type="Pfam" id="PF01078">
    <property type="entry name" value="Mg_chelatase"/>
    <property type="match status" value="1"/>
</dbReference>
<evidence type="ECO:0000313" key="3">
    <source>
        <dbReference type="Proteomes" id="UP000317267"/>
    </source>
</evidence>
<dbReference type="InterPro" id="IPR027417">
    <property type="entry name" value="P-loop_NTPase"/>
</dbReference>
<protein>
    <recommendedName>
        <fullName evidence="1">Magnesium chelatase ChlI-like catalytic domain-containing protein</fullName>
    </recommendedName>
</protein>
<comment type="caution">
    <text evidence="2">The sequence shown here is derived from an EMBL/GenBank/DDBJ whole genome shotgun (WGS) entry which is preliminary data.</text>
</comment>
<dbReference type="InterPro" id="IPR000523">
    <property type="entry name" value="Mg_chelatse_chII-like_cat_dom"/>
</dbReference>
<dbReference type="OrthoDB" id="9813147at2"/>
<dbReference type="GO" id="GO:0005524">
    <property type="term" value="F:ATP binding"/>
    <property type="evidence" value="ECO:0007669"/>
    <property type="project" value="InterPro"/>
</dbReference>
<proteinExistence type="predicted"/>
<name>A0A5C5PMJ1_9PSED</name>
<reference evidence="2 3" key="1">
    <citation type="submission" date="2019-06" db="EMBL/GenBank/DDBJ databases">
        <title>Pseudomonas bimorpha sp. nov. isolated from bovine raw milk and skim milk concentrate.</title>
        <authorList>
            <person name="Hofmann K."/>
            <person name="Huptas C."/>
            <person name="Doll E."/>
            <person name="Scherer S."/>
            <person name="Wenning M."/>
        </authorList>
    </citation>
    <scope>NUCLEOTIDE SEQUENCE [LARGE SCALE GENOMIC DNA]</scope>
    <source>
        <strain evidence="2 3">DSM 17515</strain>
    </source>
</reference>
<feature type="domain" description="Magnesium chelatase ChlI-like catalytic" evidence="1">
    <location>
        <begin position="14"/>
        <end position="36"/>
    </location>
</feature>
<dbReference type="Proteomes" id="UP000317267">
    <property type="component" value="Unassembled WGS sequence"/>
</dbReference>
<dbReference type="EMBL" id="VFES01000003">
    <property type="protein sequence ID" value="TWR68511.1"/>
    <property type="molecule type" value="Genomic_DNA"/>
</dbReference>
<sequence>MQAKLVALITECHSGSKPQPGEITLAHHGVLFLDELIF</sequence>
<dbReference type="AlphaFoldDB" id="A0A5C5PMJ1"/>
<dbReference type="Gene3D" id="3.40.50.300">
    <property type="entry name" value="P-loop containing nucleotide triphosphate hydrolases"/>
    <property type="match status" value="1"/>
</dbReference>
<gene>
    <name evidence="2" type="ORF">FIV39_06745</name>
</gene>
<evidence type="ECO:0000259" key="1">
    <source>
        <dbReference type="Pfam" id="PF01078"/>
    </source>
</evidence>
<evidence type="ECO:0000313" key="2">
    <source>
        <dbReference type="EMBL" id="TWR68511.1"/>
    </source>
</evidence>